<dbReference type="Pfam" id="PF17820">
    <property type="entry name" value="PDZ_6"/>
    <property type="match status" value="1"/>
</dbReference>
<dbReference type="PANTHER" id="PTHR42837:SF2">
    <property type="entry name" value="MEMBRANE METALLOPROTEASE ARASP2, CHLOROPLASTIC-RELATED"/>
    <property type="match status" value="1"/>
</dbReference>
<reference evidence="15" key="1">
    <citation type="submission" date="2021-01" db="EMBL/GenBank/DDBJ databases">
        <authorList>
            <person name="Corre E."/>
            <person name="Pelletier E."/>
            <person name="Niang G."/>
            <person name="Scheremetjew M."/>
            <person name="Finn R."/>
            <person name="Kale V."/>
            <person name="Holt S."/>
            <person name="Cochrane G."/>
            <person name="Meng A."/>
            <person name="Brown T."/>
            <person name="Cohen L."/>
        </authorList>
    </citation>
    <scope>NUCLEOTIDE SEQUENCE</scope>
    <source>
        <strain evidence="15">CCMP645</strain>
    </source>
</reference>
<evidence type="ECO:0000256" key="3">
    <source>
        <dbReference type="ARBA" id="ARBA00009989"/>
    </source>
</evidence>
<keyword evidence="13" id="KW-0732">Signal</keyword>
<comment type="subcellular location">
    <subcellularLocation>
        <location evidence="2">Membrane</location>
        <topology evidence="2">Multi-pass membrane protein</topology>
    </subcellularLocation>
</comment>
<dbReference type="InterPro" id="IPR004387">
    <property type="entry name" value="Pept_M50_Zn"/>
</dbReference>
<evidence type="ECO:0000313" key="15">
    <source>
        <dbReference type="EMBL" id="CAE0757670.1"/>
    </source>
</evidence>
<keyword evidence="9" id="KW-0482">Metalloprotease</keyword>
<gene>
    <name evidence="15" type="ORF">PCAR00345_LOCUS10264</name>
</gene>
<evidence type="ECO:0000256" key="13">
    <source>
        <dbReference type="SAM" id="SignalP"/>
    </source>
</evidence>
<dbReference type="Gene3D" id="2.30.42.10">
    <property type="match status" value="1"/>
</dbReference>
<feature type="domain" description="PDZ" evidence="14">
    <location>
        <begin position="217"/>
        <end position="268"/>
    </location>
</feature>
<evidence type="ECO:0000256" key="2">
    <source>
        <dbReference type="ARBA" id="ARBA00004141"/>
    </source>
</evidence>
<dbReference type="AlphaFoldDB" id="A0A7S4EWU5"/>
<keyword evidence="5 12" id="KW-0812">Transmembrane</keyword>
<dbReference type="InterPro" id="IPR041489">
    <property type="entry name" value="PDZ_6"/>
</dbReference>
<dbReference type="InterPro" id="IPR008915">
    <property type="entry name" value="Peptidase_M50"/>
</dbReference>
<feature type="transmembrane region" description="Helical" evidence="12">
    <location>
        <begin position="430"/>
        <end position="449"/>
    </location>
</feature>
<dbReference type="CDD" id="cd06163">
    <property type="entry name" value="S2P-M50_PDZ_RseP-like"/>
    <property type="match status" value="1"/>
</dbReference>
<comment type="similarity">
    <text evidence="3">Belongs to the peptidase M50A family.</text>
</comment>
<keyword evidence="6" id="KW-0378">Hydrolase</keyword>
<keyword evidence="10 12" id="KW-0472">Membrane</keyword>
<dbReference type="EMBL" id="HBIZ01016553">
    <property type="protein sequence ID" value="CAE0757670.1"/>
    <property type="molecule type" value="Transcribed_RNA"/>
</dbReference>
<dbReference type="GO" id="GO:0004222">
    <property type="term" value="F:metalloendopeptidase activity"/>
    <property type="evidence" value="ECO:0007669"/>
    <property type="project" value="InterPro"/>
</dbReference>
<evidence type="ECO:0000256" key="11">
    <source>
        <dbReference type="SAM" id="MobiDB-lite"/>
    </source>
</evidence>
<dbReference type="SUPFAM" id="SSF50156">
    <property type="entry name" value="PDZ domain-like"/>
    <property type="match status" value="1"/>
</dbReference>
<evidence type="ECO:0000256" key="4">
    <source>
        <dbReference type="ARBA" id="ARBA00022670"/>
    </source>
</evidence>
<feature type="transmembrane region" description="Helical" evidence="12">
    <location>
        <begin position="192"/>
        <end position="217"/>
    </location>
</feature>
<evidence type="ECO:0000259" key="14">
    <source>
        <dbReference type="PROSITE" id="PS50106"/>
    </source>
</evidence>
<feature type="chain" id="PRO_5030505659" description="PDZ domain-containing protein" evidence="13">
    <location>
        <begin position="25"/>
        <end position="549"/>
    </location>
</feature>
<dbReference type="GO" id="GO:0006508">
    <property type="term" value="P:proteolysis"/>
    <property type="evidence" value="ECO:0007669"/>
    <property type="project" value="UniProtKB-KW"/>
</dbReference>
<dbReference type="Pfam" id="PF02163">
    <property type="entry name" value="Peptidase_M50"/>
    <property type="match status" value="1"/>
</dbReference>
<evidence type="ECO:0000256" key="9">
    <source>
        <dbReference type="ARBA" id="ARBA00023049"/>
    </source>
</evidence>
<feature type="signal peptide" evidence="13">
    <location>
        <begin position="1"/>
        <end position="24"/>
    </location>
</feature>
<feature type="region of interest" description="Disordered" evidence="11">
    <location>
        <begin position="489"/>
        <end position="549"/>
    </location>
</feature>
<feature type="transmembrane region" description="Helical" evidence="12">
    <location>
        <begin position="461"/>
        <end position="480"/>
    </location>
</feature>
<dbReference type="InterPro" id="IPR001478">
    <property type="entry name" value="PDZ"/>
</dbReference>
<keyword evidence="7" id="KW-0862">Zinc</keyword>
<dbReference type="GO" id="GO:0016020">
    <property type="term" value="C:membrane"/>
    <property type="evidence" value="ECO:0007669"/>
    <property type="project" value="UniProtKB-SubCell"/>
</dbReference>
<dbReference type="PROSITE" id="PS50106">
    <property type="entry name" value="PDZ"/>
    <property type="match status" value="1"/>
</dbReference>
<sequence length="549" mass="57184">MCCGRSRSSASLLAAVLLVQKASCSFSVKGSLAAAARPHASQSLQHAQTISEATTDIGQRFHLNRPVLGSKRIHASRSTVARAPQPLLLAIPQLAGVAVLGGIVAIHEAGHFTAARSQGMLINEFSVGFGPAILKSEADNITYALRALPLGGYVSFPVAGLPEGDEESSYSQMVVDPDDPNLLENRPFMQQALVVCAGVIANLMLSWALLFTSSAVIGTQVQMEPPTVMRVLPKSPAASAGIVPGDRLVDINGKNLAGTFDEPLTRAIYSIRNSLDRGEPVRAVVLRAGERVSVTVPPTAGASTIGIEMAQDRSEFGGRVRLPPAQAATIAASDVYSACRAVLASLGPALGSVFGGSVAESGLSGPLGIAKTAGDIAQSRPELLLNFAAILSVNLAVFNSLPIPGLDGFQLLVLAIEALRGDRLPDRTKSIVNGVATVLLLYVASSTLVADVGRAAPLQTAAVSSVLPQLTLAVVVLLFLPTSFGGGDEDDTAAQLDQPKQPKKSPKPRGTTRSSDSRRKAKAASIEKDSGGSLSRRLARYWAQRSETS</sequence>
<evidence type="ECO:0000256" key="7">
    <source>
        <dbReference type="ARBA" id="ARBA00022833"/>
    </source>
</evidence>
<comment type="cofactor">
    <cofactor evidence="1">
        <name>Zn(2+)</name>
        <dbReference type="ChEBI" id="CHEBI:29105"/>
    </cofactor>
</comment>
<dbReference type="PANTHER" id="PTHR42837">
    <property type="entry name" value="REGULATOR OF SIGMA-E PROTEASE RSEP"/>
    <property type="match status" value="1"/>
</dbReference>
<evidence type="ECO:0000256" key="5">
    <source>
        <dbReference type="ARBA" id="ARBA00022692"/>
    </source>
</evidence>
<evidence type="ECO:0000256" key="8">
    <source>
        <dbReference type="ARBA" id="ARBA00022989"/>
    </source>
</evidence>
<dbReference type="SMART" id="SM00228">
    <property type="entry name" value="PDZ"/>
    <property type="match status" value="1"/>
</dbReference>
<name>A0A7S4EWU5_CHRCT</name>
<evidence type="ECO:0000256" key="10">
    <source>
        <dbReference type="ARBA" id="ARBA00023136"/>
    </source>
</evidence>
<accession>A0A7S4EWU5</accession>
<dbReference type="InterPro" id="IPR036034">
    <property type="entry name" value="PDZ_sf"/>
</dbReference>
<keyword evidence="4" id="KW-0645">Protease</keyword>
<evidence type="ECO:0000256" key="1">
    <source>
        <dbReference type="ARBA" id="ARBA00001947"/>
    </source>
</evidence>
<evidence type="ECO:0000256" key="12">
    <source>
        <dbReference type="SAM" id="Phobius"/>
    </source>
</evidence>
<evidence type="ECO:0000256" key="6">
    <source>
        <dbReference type="ARBA" id="ARBA00022801"/>
    </source>
</evidence>
<keyword evidence="8 12" id="KW-1133">Transmembrane helix</keyword>
<organism evidence="15">
    <name type="scientific">Chrysotila carterae</name>
    <name type="common">Marine alga</name>
    <name type="synonym">Syracosphaera carterae</name>
    <dbReference type="NCBI Taxonomy" id="13221"/>
    <lineage>
        <taxon>Eukaryota</taxon>
        <taxon>Haptista</taxon>
        <taxon>Haptophyta</taxon>
        <taxon>Prymnesiophyceae</taxon>
        <taxon>Isochrysidales</taxon>
        <taxon>Isochrysidaceae</taxon>
        <taxon>Chrysotila</taxon>
    </lineage>
</organism>
<protein>
    <recommendedName>
        <fullName evidence="14">PDZ domain-containing protein</fullName>
    </recommendedName>
</protein>
<proteinExistence type="inferred from homology"/>